<evidence type="ECO:0000256" key="1">
    <source>
        <dbReference type="SAM" id="SignalP"/>
    </source>
</evidence>
<evidence type="ECO:0000313" key="2">
    <source>
        <dbReference type="EMBL" id="JAD61064.1"/>
    </source>
</evidence>
<accession>A0A0A9BAU0</accession>
<organism evidence="2">
    <name type="scientific">Arundo donax</name>
    <name type="common">Giant reed</name>
    <name type="synonym">Donax arundinaceus</name>
    <dbReference type="NCBI Taxonomy" id="35708"/>
    <lineage>
        <taxon>Eukaryota</taxon>
        <taxon>Viridiplantae</taxon>
        <taxon>Streptophyta</taxon>
        <taxon>Embryophyta</taxon>
        <taxon>Tracheophyta</taxon>
        <taxon>Spermatophyta</taxon>
        <taxon>Magnoliopsida</taxon>
        <taxon>Liliopsida</taxon>
        <taxon>Poales</taxon>
        <taxon>Poaceae</taxon>
        <taxon>PACMAD clade</taxon>
        <taxon>Arundinoideae</taxon>
        <taxon>Arundineae</taxon>
        <taxon>Arundo</taxon>
    </lineage>
</organism>
<dbReference type="AlphaFoldDB" id="A0A0A9BAU0"/>
<name>A0A0A9BAU0_ARUDO</name>
<reference evidence="2" key="1">
    <citation type="submission" date="2014-09" db="EMBL/GenBank/DDBJ databases">
        <authorList>
            <person name="Magalhaes I.L.F."/>
            <person name="Oliveira U."/>
            <person name="Santos F.R."/>
            <person name="Vidigal T.H.D.A."/>
            <person name="Brescovit A.D."/>
            <person name="Santos A.J."/>
        </authorList>
    </citation>
    <scope>NUCLEOTIDE SEQUENCE</scope>
    <source>
        <tissue evidence="2">Shoot tissue taken approximately 20 cm above the soil surface</tissue>
    </source>
</reference>
<sequence>MHWWWCSWCGVINWSTCSLVGNKRGIEMILTLLKKGHYQWGSPEMFVLRYMHTCKLVLLDRAGD</sequence>
<dbReference type="EMBL" id="GBRH01236831">
    <property type="protein sequence ID" value="JAD61064.1"/>
    <property type="molecule type" value="Transcribed_RNA"/>
</dbReference>
<feature type="signal peptide" evidence="1">
    <location>
        <begin position="1"/>
        <end position="18"/>
    </location>
</feature>
<keyword evidence="1" id="KW-0732">Signal</keyword>
<feature type="chain" id="PRO_5002044124" evidence="1">
    <location>
        <begin position="19"/>
        <end position="64"/>
    </location>
</feature>
<reference evidence="2" key="2">
    <citation type="journal article" date="2015" name="Data Brief">
        <title>Shoot transcriptome of the giant reed, Arundo donax.</title>
        <authorList>
            <person name="Barrero R.A."/>
            <person name="Guerrero F.D."/>
            <person name="Moolhuijzen P."/>
            <person name="Goolsby J.A."/>
            <person name="Tidwell J."/>
            <person name="Bellgard S.E."/>
            <person name="Bellgard M.I."/>
        </authorList>
    </citation>
    <scope>NUCLEOTIDE SEQUENCE</scope>
    <source>
        <tissue evidence="2">Shoot tissue taken approximately 20 cm above the soil surface</tissue>
    </source>
</reference>
<proteinExistence type="predicted"/>
<protein>
    <submittedName>
        <fullName evidence="2">Uncharacterized protein</fullName>
    </submittedName>
</protein>